<organism evidence="2 3">
    <name type="scientific">Actinomadura luzonensis</name>
    <dbReference type="NCBI Taxonomy" id="2805427"/>
    <lineage>
        <taxon>Bacteria</taxon>
        <taxon>Bacillati</taxon>
        <taxon>Actinomycetota</taxon>
        <taxon>Actinomycetes</taxon>
        <taxon>Streptosporangiales</taxon>
        <taxon>Thermomonosporaceae</taxon>
        <taxon>Actinomadura</taxon>
    </lineage>
</organism>
<dbReference type="RefSeq" id="WP_242373385.1">
    <property type="nucleotide sequence ID" value="NZ_JAKRKC020000001.1"/>
</dbReference>
<feature type="compositionally biased region" description="Polar residues" evidence="1">
    <location>
        <begin position="234"/>
        <end position="247"/>
    </location>
</feature>
<comment type="caution">
    <text evidence="2">The sequence shown here is derived from an EMBL/GenBank/DDBJ whole genome shotgun (WGS) entry which is preliminary data.</text>
</comment>
<feature type="region of interest" description="Disordered" evidence="1">
    <location>
        <begin position="1"/>
        <end position="20"/>
    </location>
</feature>
<evidence type="ECO:0000256" key="1">
    <source>
        <dbReference type="SAM" id="MobiDB-lite"/>
    </source>
</evidence>
<dbReference type="EMBL" id="JAKRKC020000001">
    <property type="protein sequence ID" value="MCK2214052.1"/>
    <property type="molecule type" value="Genomic_DNA"/>
</dbReference>
<accession>A0ABT0FP15</accession>
<gene>
    <name evidence="2" type="ORF">MF672_009655</name>
</gene>
<dbReference type="Proteomes" id="UP001317259">
    <property type="component" value="Unassembled WGS sequence"/>
</dbReference>
<protein>
    <submittedName>
        <fullName evidence="2">Uncharacterized protein</fullName>
    </submittedName>
</protein>
<reference evidence="2 3" key="1">
    <citation type="submission" date="2022-04" db="EMBL/GenBank/DDBJ databases">
        <title>Genome draft of Actinomadura sp. ATCC 31491.</title>
        <authorList>
            <person name="Shi X."/>
            <person name="Du Y."/>
        </authorList>
    </citation>
    <scope>NUCLEOTIDE SEQUENCE [LARGE SCALE GENOMIC DNA]</scope>
    <source>
        <strain evidence="2 3">ATCC 31491</strain>
    </source>
</reference>
<evidence type="ECO:0000313" key="3">
    <source>
        <dbReference type="Proteomes" id="UP001317259"/>
    </source>
</evidence>
<sequence length="551" mass="62654">MDLDRRRVQTAVLGSPESDHPLSLPTDRVEAFAYLSRYRGQEFYCGQLLGGCGWRLMDKLYKDRVCHFAHYPDPHGHAPECERRYAGADSADHLYIHRGLTTRFGQLGKKQRFNGRMEGGECIDLLVTPRRARSAIKVQFVNLSAKEWADEDEDLRRRLGRVDWVVGPRASTTAGYLIDRDGYALHVRCIPRERNRIVEIGTETRDGDLAWASVDDCEITERGIVTPLLRKTRSSNPRGESSPQPVSEPSKPAMDPRRLAIYQEVRAGCVKLVQDIEEAKGAGDLATARLYVREFRLTLVRVSLFNPDFAQEVRQLKSYEAWVAHEQNARKVAKYQEQRTQTLGLTQQRRARLRDIVKLLRGAQAAGDRALGRELEAEGRELLKMLKTRKTYKEDRKVLDRAARWLDVSAAPFKPETPPPAPQPQVGGAEGLGERILAKLKAVAADQKTIDWQQLLGKEWEWTSSKKRLEALVWVDDVDDKSRPLLSALVTQPQGRLDPEFRQILAALGFAVPQTDQALELIWRREVDRAHACFAKQPRPIPDRLVPRADQ</sequence>
<evidence type="ECO:0000313" key="2">
    <source>
        <dbReference type="EMBL" id="MCK2214052.1"/>
    </source>
</evidence>
<keyword evidence="3" id="KW-1185">Reference proteome</keyword>
<feature type="region of interest" description="Disordered" evidence="1">
    <location>
        <begin position="228"/>
        <end position="254"/>
    </location>
</feature>
<name>A0ABT0FP15_9ACTN</name>
<proteinExistence type="predicted"/>